<evidence type="ECO:0000259" key="1">
    <source>
        <dbReference type="Pfam" id="PF16571"/>
    </source>
</evidence>
<evidence type="ECO:0000313" key="2">
    <source>
        <dbReference type="EMBL" id="SDJ37485.1"/>
    </source>
</evidence>
<dbReference type="STRING" id="417292.SAMN05421806_101101"/>
<name>A0A1G8T938_9ACTN</name>
<gene>
    <name evidence="2" type="ORF">SAMN05421806_101101</name>
</gene>
<dbReference type="AlphaFoldDB" id="A0A1G8T938"/>
<proteinExistence type="predicted"/>
<organism evidence="2 3">
    <name type="scientific">Streptomyces indicus</name>
    <dbReference type="NCBI Taxonomy" id="417292"/>
    <lineage>
        <taxon>Bacteria</taxon>
        <taxon>Bacillati</taxon>
        <taxon>Actinomycetota</taxon>
        <taxon>Actinomycetes</taxon>
        <taxon>Kitasatosporales</taxon>
        <taxon>Streptomycetaceae</taxon>
        <taxon>Streptomyces</taxon>
    </lineage>
</organism>
<keyword evidence="2" id="KW-0479">Metal-binding</keyword>
<dbReference type="EMBL" id="FNFF01000001">
    <property type="protein sequence ID" value="SDJ37485.1"/>
    <property type="molecule type" value="Genomic_DNA"/>
</dbReference>
<dbReference type="InterPro" id="IPR032330">
    <property type="entry name" value="EF-G-binding_C"/>
</dbReference>
<dbReference type="RefSeq" id="WP_093606621.1">
    <property type="nucleotide sequence ID" value="NZ_FNFF01000001.1"/>
</dbReference>
<dbReference type="GO" id="GO:0008270">
    <property type="term" value="F:zinc ion binding"/>
    <property type="evidence" value="ECO:0007669"/>
    <property type="project" value="UniProtKB-KW"/>
</dbReference>
<dbReference type="Proteomes" id="UP000199155">
    <property type="component" value="Unassembled WGS sequence"/>
</dbReference>
<keyword evidence="3" id="KW-1185">Reference proteome</keyword>
<keyword evidence="2" id="KW-0862">Zinc</keyword>
<evidence type="ECO:0000313" key="3">
    <source>
        <dbReference type="Proteomes" id="UP000199155"/>
    </source>
</evidence>
<protein>
    <submittedName>
        <fullName evidence="2">FBP C-terminal treble-clef zinc-finger</fullName>
    </submittedName>
</protein>
<keyword evidence="2" id="KW-0863">Zinc-finger</keyword>
<dbReference type="Pfam" id="PF16571">
    <property type="entry name" value="FBP_C"/>
    <property type="match status" value="1"/>
</dbReference>
<accession>A0A1G8T938</accession>
<feature type="domain" description="Elongation factor G-binding protein C-terminal treble-clef zinc-finger" evidence="1">
    <location>
        <begin position="8"/>
        <end position="161"/>
    </location>
</feature>
<sequence length="163" mass="18115">MKPLTESEIRASFVNCSKGEAKRMNLPRDLAERPWEDLDYLGWRDPQAPDRAYLVAELDGRLQGVVLRAGARRTGQARPSMCRICLTAHEGGVPLMVAPRAGEAGKQGNSVGIYMCDELDCSLYTRGIKQVRPAMRLGETLTVEERIARTVTNLEAFLTKVTH</sequence>
<reference evidence="2 3" key="1">
    <citation type="submission" date="2016-10" db="EMBL/GenBank/DDBJ databases">
        <authorList>
            <person name="de Groot N.N."/>
        </authorList>
    </citation>
    <scope>NUCLEOTIDE SEQUENCE [LARGE SCALE GENOMIC DNA]</scope>
    <source>
        <strain evidence="2 3">CGMCC 4.5727</strain>
    </source>
</reference>
<dbReference type="OrthoDB" id="4171838at2"/>